<evidence type="ECO:0000259" key="15">
    <source>
        <dbReference type="PROSITE" id="PS50089"/>
    </source>
</evidence>
<dbReference type="Pfam" id="PF00271">
    <property type="entry name" value="Helicase_C"/>
    <property type="match status" value="1"/>
</dbReference>
<dbReference type="OrthoDB" id="2801544at2759"/>
<dbReference type="GO" id="GO:0008094">
    <property type="term" value="F:ATP-dependent activity, acting on DNA"/>
    <property type="evidence" value="ECO:0007669"/>
    <property type="project" value="TreeGrafter"/>
</dbReference>
<evidence type="ECO:0000256" key="6">
    <source>
        <dbReference type="ARBA" id="ARBA00022771"/>
    </source>
</evidence>
<accession>A0A7C8IB66</accession>
<keyword evidence="7" id="KW-0378">Hydrolase</keyword>
<dbReference type="AlphaFoldDB" id="A0A7C8IB66"/>
<dbReference type="InterPro" id="IPR000330">
    <property type="entry name" value="SNF2_N"/>
</dbReference>
<dbReference type="SMART" id="SM00490">
    <property type="entry name" value="HELICc"/>
    <property type="match status" value="1"/>
</dbReference>
<dbReference type="GO" id="GO:0005524">
    <property type="term" value="F:ATP binding"/>
    <property type="evidence" value="ECO:0007669"/>
    <property type="project" value="UniProtKB-KW"/>
</dbReference>
<keyword evidence="6 13" id="KW-0863">Zinc-finger</keyword>
<keyword evidence="5" id="KW-0227">DNA damage</keyword>
<dbReference type="Pfam" id="PF24975">
    <property type="entry name" value="UBA_Rad5"/>
    <property type="match status" value="1"/>
</dbReference>
<dbReference type="InterPro" id="IPR027417">
    <property type="entry name" value="P-loop_NTPase"/>
</dbReference>
<sequence length="1129" mass="126826">MDSATMQERPLKKRRFFAPDSSPAQVQPVRRPSPQPSSNATNVEENAVTSEDREGHNDLGGFDVGMLQAVVGHVPLDVVRKLRDASGNDVQRAINMYLDGSWAVAATPTPAAVPPPRTLPVQTSLAGTLERRESEMSNASTPGSESSTPPAPILKTMPMKRYVGSFGVVGWSTKSGTGLLKHEEKVRIERTKMQPKQGKGIKRVVNLKRQDVVVRFTNERGEEVGRLENESAAWISPLIDQKVCSFEGTCVYAPDRLRTGETVYLQLRGYLLRSAFDSRKFAKPDNNREVNLFEAKESSDERDLRLRQVGMVKLFESINLHPTRLNETTERHKRQGLLQAAEAAESNEQKPKIKAGTPADPVSSPPSEDAEEGEELEQDQLDSLYKKAQSFDFDTPVMEPASSFCMDLRKYQKQALHWMVGKEKDQSLLHKEVSMHPLWEEYQWPTQDADLVPVPSIEGQTMFYVNPYSGELSLEFPTQEQNCLGGVLADEMGLGKTIEMLSLIHSHRTPVVKDESSDTTQTLPRLSKSSAAIEPAPYTTLVVAPMSLLAQWQSEAEKASKAGTLKVIVYYGTEKAVNLQKLCCEANGANAPNVIITSYGTILSEFNQVSAQEGNRGSHGGLFSLHYFRIILDEAHFIKNRQSKTAKACYELSARHRWVLTGTPIVNRLEDLFSLVRFLKVEPWSNFSFWKTFITVPFESKDFLRALDVVQTVLEPLVLRRTKDMKTPDGKALVPLPLRTIQIEKIKLSQDEQDVYDHIYLRAKSVLAANAEAGTLLKSYTTIFAQILRLRQSCCNPMLTRKTNIVADEEDAALASDLSSGLADDMDLSSLIERFSSEGEQDVNKFGAHVLKQIQEEADAECPICSEEPMADQAVTGCWHSACKDCLLNYINHQREKEALPICFNCREPINQRDIFEVVRHDHVLDEDHIRSDFLENTAPLASQGPRVSLRRIGLTGSAKTQALLIHLRRLRKENKYTKSVVFSQFTSFLDLIEPALTRDHIPFLRFDGTMAQKQRAAVLTEFAASTKPYVLLLSLRAGGVGLNLTCAQNVFMMDPWWSFAVEAQAIDRVHRMGQEQEVKVTRFVVEHSIEEKMLRIQDRKKFIASSLGMMSDEEKRVQRIEDIKELLS</sequence>
<evidence type="ECO:0000256" key="3">
    <source>
        <dbReference type="ARBA" id="ARBA00022723"/>
    </source>
</evidence>
<dbReference type="PANTHER" id="PTHR45626">
    <property type="entry name" value="TRANSCRIPTION TERMINATION FACTOR 2-RELATED"/>
    <property type="match status" value="1"/>
</dbReference>
<evidence type="ECO:0000256" key="10">
    <source>
        <dbReference type="ARBA" id="ARBA00022840"/>
    </source>
</evidence>
<keyword evidence="4" id="KW-0547">Nucleotide-binding</keyword>
<dbReference type="SUPFAM" id="SSF52540">
    <property type="entry name" value="P-loop containing nucleoside triphosphate hydrolases"/>
    <property type="match status" value="2"/>
</dbReference>
<evidence type="ECO:0000256" key="2">
    <source>
        <dbReference type="ARBA" id="ARBA00007025"/>
    </source>
</evidence>
<evidence type="ECO:0000259" key="16">
    <source>
        <dbReference type="PROSITE" id="PS51192"/>
    </source>
</evidence>
<dbReference type="GO" id="GO:0008270">
    <property type="term" value="F:zinc ion binding"/>
    <property type="evidence" value="ECO:0007669"/>
    <property type="project" value="UniProtKB-KW"/>
</dbReference>
<dbReference type="Pfam" id="PF08797">
    <property type="entry name" value="HIRAN"/>
    <property type="match status" value="1"/>
</dbReference>
<dbReference type="GO" id="GO:0016818">
    <property type="term" value="F:hydrolase activity, acting on acid anhydrides, in phosphorus-containing anhydrides"/>
    <property type="evidence" value="ECO:0007669"/>
    <property type="project" value="InterPro"/>
</dbReference>
<comment type="subcellular location">
    <subcellularLocation>
        <location evidence="1">Nucleus</location>
    </subcellularLocation>
</comment>
<keyword evidence="9" id="KW-0862">Zinc</keyword>
<dbReference type="Proteomes" id="UP000481861">
    <property type="component" value="Unassembled WGS sequence"/>
</dbReference>
<keyword evidence="8" id="KW-0347">Helicase</keyword>
<feature type="region of interest" description="Disordered" evidence="14">
    <location>
        <begin position="129"/>
        <end position="155"/>
    </location>
</feature>
<evidence type="ECO:0000256" key="5">
    <source>
        <dbReference type="ARBA" id="ARBA00022763"/>
    </source>
</evidence>
<keyword evidence="3" id="KW-0479">Metal-binding</keyword>
<feature type="domain" description="RING-type" evidence="15">
    <location>
        <begin position="862"/>
        <end position="907"/>
    </location>
</feature>
<keyword evidence="12" id="KW-0539">Nucleus</keyword>
<dbReference type="InterPro" id="IPR050628">
    <property type="entry name" value="SNF2_RAD54_helicase_TF"/>
</dbReference>
<evidence type="ECO:0000256" key="1">
    <source>
        <dbReference type="ARBA" id="ARBA00004123"/>
    </source>
</evidence>
<dbReference type="CDD" id="cd18793">
    <property type="entry name" value="SF2_C_SNF"/>
    <property type="match status" value="1"/>
</dbReference>
<reference evidence="18 19" key="1">
    <citation type="submission" date="2020-01" db="EMBL/GenBank/DDBJ databases">
        <authorList>
            <consortium name="DOE Joint Genome Institute"/>
            <person name="Haridas S."/>
            <person name="Albert R."/>
            <person name="Binder M."/>
            <person name="Bloem J."/>
            <person name="Labutti K."/>
            <person name="Salamov A."/>
            <person name="Andreopoulos B."/>
            <person name="Baker S.E."/>
            <person name="Barry K."/>
            <person name="Bills G."/>
            <person name="Bluhm B.H."/>
            <person name="Cannon C."/>
            <person name="Castanera R."/>
            <person name="Culley D.E."/>
            <person name="Daum C."/>
            <person name="Ezra D."/>
            <person name="Gonzalez J.B."/>
            <person name="Henrissat B."/>
            <person name="Kuo A."/>
            <person name="Liang C."/>
            <person name="Lipzen A."/>
            <person name="Lutzoni F."/>
            <person name="Magnuson J."/>
            <person name="Mondo S."/>
            <person name="Nolan M."/>
            <person name="Ohm R."/>
            <person name="Pangilinan J."/>
            <person name="Park H.-J.H."/>
            <person name="Ramirez L."/>
            <person name="Alfaro M."/>
            <person name="Sun H."/>
            <person name="Tritt A."/>
            <person name="Yoshinaga Y."/>
            <person name="Zwiers L.-H.L."/>
            <person name="Turgeon B.G."/>
            <person name="Goodwin S.B."/>
            <person name="Spatafora J.W."/>
            <person name="Crous P.W."/>
            <person name="Grigoriev I.V."/>
        </authorList>
    </citation>
    <scope>NUCLEOTIDE SEQUENCE [LARGE SCALE GENOMIC DNA]</scope>
    <source>
        <strain evidence="18 19">CBS 611.86</strain>
    </source>
</reference>
<dbReference type="GO" id="GO:0003676">
    <property type="term" value="F:nucleic acid binding"/>
    <property type="evidence" value="ECO:0007669"/>
    <property type="project" value="InterPro"/>
</dbReference>
<evidence type="ECO:0000256" key="7">
    <source>
        <dbReference type="ARBA" id="ARBA00022801"/>
    </source>
</evidence>
<dbReference type="PROSITE" id="PS50089">
    <property type="entry name" value="ZF_RING_2"/>
    <property type="match status" value="1"/>
</dbReference>
<feature type="compositionally biased region" description="Low complexity" evidence="14">
    <location>
        <begin position="25"/>
        <end position="38"/>
    </location>
</feature>
<feature type="compositionally biased region" description="Polar residues" evidence="14">
    <location>
        <begin position="136"/>
        <end position="148"/>
    </location>
</feature>
<dbReference type="SMART" id="SM00487">
    <property type="entry name" value="DEXDc"/>
    <property type="match status" value="1"/>
</dbReference>
<evidence type="ECO:0000256" key="8">
    <source>
        <dbReference type="ARBA" id="ARBA00022806"/>
    </source>
</evidence>
<gene>
    <name evidence="18" type="ORF">BDV95DRAFT_489284</name>
</gene>
<dbReference type="PANTHER" id="PTHR45626:SF22">
    <property type="entry name" value="DNA REPAIR PROTEIN RAD5"/>
    <property type="match status" value="1"/>
</dbReference>
<dbReference type="InterPro" id="IPR014001">
    <property type="entry name" value="Helicase_ATP-bd"/>
</dbReference>
<name>A0A7C8IB66_9PLEO</name>
<evidence type="ECO:0000259" key="17">
    <source>
        <dbReference type="PROSITE" id="PS51194"/>
    </source>
</evidence>
<keyword evidence="10" id="KW-0067">ATP-binding</keyword>
<dbReference type="Pfam" id="PF00176">
    <property type="entry name" value="SNF2-rel_dom"/>
    <property type="match status" value="1"/>
</dbReference>
<dbReference type="InterPro" id="IPR001841">
    <property type="entry name" value="Znf_RING"/>
</dbReference>
<evidence type="ECO:0000256" key="14">
    <source>
        <dbReference type="SAM" id="MobiDB-lite"/>
    </source>
</evidence>
<proteinExistence type="inferred from homology"/>
<protein>
    <submittedName>
        <fullName evidence="18">SNF2 family N-terminal domain-containing protein</fullName>
    </submittedName>
</protein>
<feature type="region of interest" description="Disordered" evidence="14">
    <location>
        <begin position="325"/>
        <end position="379"/>
    </location>
</feature>
<dbReference type="EMBL" id="JAADJZ010000007">
    <property type="protein sequence ID" value="KAF2873706.1"/>
    <property type="molecule type" value="Genomic_DNA"/>
</dbReference>
<dbReference type="Gene3D" id="3.40.50.300">
    <property type="entry name" value="P-loop containing nucleotide triphosphate hydrolases"/>
    <property type="match status" value="1"/>
</dbReference>
<keyword evidence="19" id="KW-1185">Reference proteome</keyword>
<feature type="compositionally biased region" description="Acidic residues" evidence="14">
    <location>
        <begin position="368"/>
        <end position="379"/>
    </location>
</feature>
<feature type="domain" description="Helicase ATP-binding" evidence="16">
    <location>
        <begin position="477"/>
        <end position="682"/>
    </location>
</feature>
<dbReference type="GO" id="GO:0004386">
    <property type="term" value="F:helicase activity"/>
    <property type="evidence" value="ECO:0007669"/>
    <property type="project" value="UniProtKB-KW"/>
</dbReference>
<dbReference type="InterPro" id="IPR001650">
    <property type="entry name" value="Helicase_C-like"/>
</dbReference>
<evidence type="ECO:0000256" key="4">
    <source>
        <dbReference type="ARBA" id="ARBA00022741"/>
    </source>
</evidence>
<feature type="domain" description="Helicase C-terminal" evidence="17">
    <location>
        <begin position="963"/>
        <end position="1119"/>
    </location>
</feature>
<dbReference type="InterPro" id="IPR014905">
    <property type="entry name" value="HIRAN"/>
</dbReference>
<comment type="similarity">
    <text evidence="2">Belongs to the SNF2/RAD54 helicase family.</text>
</comment>
<keyword evidence="11" id="KW-0234">DNA repair</keyword>
<dbReference type="InterPro" id="IPR049730">
    <property type="entry name" value="SNF2/RAD54-like_C"/>
</dbReference>
<dbReference type="SMART" id="SM00910">
    <property type="entry name" value="HIRAN"/>
    <property type="match status" value="1"/>
</dbReference>
<dbReference type="GO" id="GO:0005634">
    <property type="term" value="C:nucleus"/>
    <property type="evidence" value="ECO:0007669"/>
    <property type="project" value="UniProtKB-SubCell"/>
</dbReference>
<dbReference type="InterPro" id="IPR013083">
    <property type="entry name" value="Znf_RING/FYVE/PHD"/>
</dbReference>
<evidence type="ECO:0000256" key="11">
    <source>
        <dbReference type="ARBA" id="ARBA00023204"/>
    </source>
</evidence>
<feature type="compositionally biased region" description="Polar residues" evidence="14">
    <location>
        <begin position="39"/>
        <end position="49"/>
    </location>
</feature>
<dbReference type="InterPro" id="IPR038718">
    <property type="entry name" value="SNF2-like_sf"/>
</dbReference>
<organism evidence="18 19">
    <name type="scientific">Massariosphaeria phaeospora</name>
    <dbReference type="NCBI Taxonomy" id="100035"/>
    <lineage>
        <taxon>Eukaryota</taxon>
        <taxon>Fungi</taxon>
        <taxon>Dikarya</taxon>
        <taxon>Ascomycota</taxon>
        <taxon>Pezizomycotina</taxon>
        <taxon>Dothideomycetes</taxon>
        <taxon>Pleosporomycetidae</taxon>
        <taxon>Pleosporales</taxon>
        <taxon>Pleosporales incertae sedis</taxon>
        <taxon>Massariosphaeria</taxon>
    </lineage>
</organism>
<evidence type="ECO:0000256" key="13">
    <source>
        <dbReference type="PROSITE-ProRule" id="PRU00175"/>
    </source>
</evidence>
<evidence type="ECO:0000256" key="12">
    <source>
        <dbReference type="ARBA" id="ARBA00023242"/>
    </source>
</evidence>
<dbReference type="SUPFAM" id="SSF57850">
    <property type="entry name" value="RING/U-box"/>
    <property type="match status" value="1"/>
</dbReference>
<feature type="region of interest" description="Disordered" evidence="14">
    <location>
        <begin position="1"/>
        <end position="59"/>
    </location>
</feature>
<comment type="caution">
    <text evidence="18">The sequence shown here is derived from an EMBL/GenBank/DDBJ whole genome shotgun (WGS) entry which is preliminary data.</text>
</comment>
<dbReference type="GO" id="GO:0006281">
    <property type="term" value="P:DNA repair"/>
    <property type="evidence" value="ECO:0007669"/>
    <property type="project" value="UniProtKB-KW"/>
</dbReference>
<dbReference type="PROSITE" id="PS51194">
    <property type="entry name" value="HELICASE_CTER"/>
    <property type="match status" value="1"/>
</dbReference>
<dbReference type="PROSITE" id="PS51192">
    <property type="entry name" value="HELICASE_ATP_BIND_1"/>
    <property type="match status" value="1"/>
</dbReference>
<dbReference type="Gene3D" id="3.40.50.10810">
    <property type="entry name" value="Tandem AAA-ATPase domain"/>
    <property type="match status" value="1"/>
</dbReference>
<dbReference type="CDD" id="cd18008">
    <property type="entry name" value="DEXDc_SHPRH-like"/>
    <property type="match status" value="1"/>
</dbReference>
<evidence type="ECO:0000256" key="9">
    <source>
        <dbReference type="ARBA" id="ARBA00022833"/>
    </source>
</evidence>
<evidence type="ECO:0000313" key="19">
    <source>
        <dbReference type="Proteomes" id="UP000481861"/>
    </source>
</evidence>
<dbReference type="Gene3D" id="3.30.40.10">
    <property type="entry name" value="Zinc/RING finger domain, C3HC4 (zinc finger)"/>
    <property type="match status" value="1"/>
</dbReference>
<evidence type="ECO:0000313" key="18">
    <source>
        <dbReference type="EMBL" id="KAF2873706.1"/>
    </source>
</evidence>